<keyword evidence="2" id="KW-0732">Signal</keyword>
<evidence type="ECO:0000256" key="1">
    <source>
        <dbReference type="SAM" id="MobiDB-lite"/>
    </source>
</evidence>
<evidence type="ECO:0000313" key="3">
    <source>
        <dbReference type="EMBL" id="GAA2155973.1"/>
    </source>
</evidence>
<proteinExistence type="predicted"/>
<feature type="region of interest" description="Disordered" evidence="1">
    <location>
        <begin position="34"/>
        <end position="67"/>
    </location>
</feature>
<keyword evidence="4" id="KW-1185">Reference proteome</keyword>
<evidence type="ECO:0000256" key="2">
    <source>
        <dbReference type="SAM" id="SignalP"/>
    </source>
</evidence>
<dbReference type="Proteomes" id="UP001422759">
    <property type="component" value="Unassembled WGS sequence"/>
</dbReference>
<organism evidence="3 4">
    <name type="scientific">Kitasatospora kazusensis</name>
    <dbReference type="NCBI Taxonomy" id="407974"/>
    <lineage>
        <taxon>Bacteria</taxon>
        <taxon>Bacillati</taxon>
        <taxon>Actinomycetota</taxon>
        <taxon>Actinomycetes</taxon>
        <taxon>Kitasatosporales</taxon>
        <taxon>Streptomycetaceae</taxon>
        <taxon>Kitasatospora</taxon>
    </lineage>
</organism>
<reference evidence="3 4" key="1">
    <citation type="journal article" date="2019" name="Int. J. Syst. Evol. Microbiol.">
        <title>The Global Catalogue of Microorganisms (GCM) 10K type strain sequencing project: providing services to taxonomists for standard genome sequencing and annotation.</title>
        <authorList>
            <consortium name="The Broad Institute Genomics Platform"/>
            <consortium name="The Broad Institute Genome Sequencing Center for Infectious Disease"/>
            <person name="Wu L."/>
            <person name="Ma J."/>
        </authorList>
    </citation>
    <scope>NUCLEOTIDE SEQUENCE [LARGE SCALE GENOMIC DNA]</scope>
    <source>
        <strain evidence="3 4">JCM 14560</strain>
    </source>
</reference>
<feature type="chain" id="PRO_5045863493" evidence="2">
    <location>
        <begin position="23"/>
        <end position="67"/>
    </location>
</feature>
<gene>
    <name evidence="3" type="ORF">GCM10009760_56440</name>
</gene>
<dbReference type="RefSeq" id="WP_344468803.1">
    <property type="nucleotide sequence ID" value="NZ_BAAANT010000049.1"/>
</dbReference>
<evidence type="ECO:0000313" key="4">
    <source>
        <dbReference type="Proteomes" id="UP001422759"/>
    </source>
</evidence>
<feature type="signal peptide" evidence="2">
    <location>
        <begin position="1"/>
        <end position="22"/>
    </location>
</feature>
<accession>A0ABN3A859</accession>
<protein>
    <submittedName>
        <fullName evidence="3">Uncharacterized protein</fullName>
    </submittedName>
</protein>
<comment type="caution">
    <text evidence="3">The sequence shown here is derived from an EMBL/GenBank/DDBJ whole genome shotgun (WGS) entry which is preliminary data.</text>
</comment>
<dbReference type="EMBL" id="BAAANT010000049">
    <property type="protein sequence ID" value="GAA2155973.1"/>
    <property type="molecule type" value="Genomic_DNA"/>
</dbReference>
<sequence length="67" mass="6310">MSKTARLLACAALTVVFSGAGAATAFADTAPPAGTTAPAPGGFGWDVAPAVSGTPTAGSPADGFGWD</sequence>
<name>A0ABN3A859_9ACTN</name>